<evidence type="ECO:0000313" key="6">
    <source>
        <dbReference type="Proteomes" id="UP000467124"/>
    </source>
</evidence>
<proteinExistence type="predicted"/>
<evidence type="ECO:0000256" key="3">
    <source>
        <dbReference type="SAM" id="Phobius"/>
    </source>
</evidence>
<dbReference type="Proteomes" id="UP000467124">
    <property type="component" value="Unassembled WGS sequence"/>
</dbReference>
<evidence type="ECO:0000313" key="5">
    <source>
        <dbReference type="EMBL" id="MYR30944.1"/>
    </source>
</evidence>
<evidence type="ECO:0000259" key="4">
    <source>
        <dbReference type="Pfam" id="PF14257"/>
    </source>
</evidence>
<feature type="region of interest" description="Disordered" evidence="2">
    <location>
        <begin position="300"/>
        <end position="361"/>
    </location>
</feature>
<feature type="compositionally biased region" description="Low complexity" evidence="2">
    <location>
        <begin position="37"/>
        <end position="49"/>
    </location>
</feature>
<reference evidence="5 6" key="1">
    <citation type="journal article" date="2019" name="Nat. Commun.">
        <title>The antimicrobial potential of Streptomyces from insect microbiomes.</title>
        <authorList>
            <person name="Chevrette M.G."/>
            <person name="Carlson C.M."/>
            <person name="Ortega H.E."/>
            <person name="Thomas C."/>
            <person name="Ananiev G.E."/>
            <person name="Barns K.J."/>
            <person name="Book A.J."/>
            <person name="Cagnazzo J."/>
            <person name="Carlos C."/>
            <person name="Flanigan W."/>
            <person name="Grubbs K.J."/>
            <person name="Horn H.A."/>
            <person name="Hoffmann F.M."/>
            <person name="Klassen J.L."/>
            <person name="Knack J.J."/>
            <person name="Lewin G.R."/>
            <person name="McDonald B.R."/>
            <person name="Muller L."/>
            <person name="Melo W.G.P."/>
            <person name="Pinto-Tomas A.A."/>
            <person name="Schmitz A."/>
            <person name="Wendt-Pienkowski E."/>
            <person name="Wildman S."/>
            <person name="Zhao M."/>
            <person name="Zhang F."/>
            <person name="Bugni T.S."/>
            <person name="Andes D.R."/>
            <person name="Pupo M.T."/>
            <person name="Currie C.R."/>
        </authorList>
    </citation>
    <scope>NUCLEOTIDE SEQUENCE [LARGE SCALE GENOMIC DNA]</scope>
    <source>
        <strain evidence="5 6">SID5840</strain>
    </source>
</reference>
<keyword evidence="3" id="KW-0812">Transmembrane</keyword>
<feature type="compositionally biased region" description="Acidic residues" evidence="2">
    <location>
        <begin position="57"/>
        <end position="68"/>
    </location>
</feature>
<evidence type="ECO:0000256" key="1">
    <source>
        <dbReference type="SAM" id="Coils"/>
    </source>
</evidence>
<accession>A0A7K2IMD8</accession>
<dbReference type="AlphaFoldDB" id="A0A7K2IMD8"/>
<organism evidence="5 6">
    <name type="scientific">Nocardiopsis alba</name>
    <dbReference type="NCBI Taxonomy" id="53437"/>
    <lineage>
        <taxon>Bacteria</taxon>
        <taxon>Bacillati</taxon>
        <taxon>Actinomycetota</taxon>
        <taxon>Actinomycetes</taxon>
        <taxon>Streptosporangiales</taxon>
        <taxon>Nocardiopsidaceae</taxon>
        <taxon>Nocardiopsis</taxon>
    </lineage>
</organism>
<gene>
    <name evidence="5" type="ORF">GTW20_01330</name>
</gene>
<dbReference type="Gene3D" id="1.20.1480.30">
    <property type="entry name" value="Designed four-helix bundle protein"/>
    <property type="match status" value="1"/>
</dbReference>
<protein>
    <submittedName>
        <fullName evidence="5">DUF4349 domain-containing protein</fullName>
    </submittedName>
</protein>
<sequence length="361" mass="38099">MDTSPPSRTARAVGSLIAGGLAALLLTSCGASTLEMDASAPADGSAGSPERAALDSYDGESAEADEAADPIGTDIEVDERALVHTAYMTVRVEDVSEAAELAKELTVEADGHVASERVSTPNGEPPEGELTLRVPVDGYEEALEGLAALGDRSDLERSVEDVTEEVADVESRVASSEAALETLRGHLEKAEDVDDLLRVEREIQDRQESLEAFQARLEALRNQTAYSTVHLSLRPPATYLEERPSGESIGFLGGLERGWRALVGVAGGLAVAAGWLLPFALAGALIGAGPVWWWRRRRAATPSGEGTGARPAARGRSGSPFRRWSRKGASSEPVSAETTPGREDRDTEGPEDTTGETAERG</sequence>
<name>A0A7K2IMD8_9ACTN</name>
<keyword evidence="3" id="KW-0472">Membrane</keyword>
<evidence type="ECO:0000256" key="2">
    <source>
        <dbReference type="SAM" id="MobiDB-lite"/>
    </source>
</evidence>
<feature type="coiled-coil region" evidence="1">
    <location>
        <begin position="152"/>
        <end position="223"/>
    </location>
</feature>
<feature type="domain" description="DUF4349" evidence="4">
    <location>
        <begin position="80"/>
        <end position="291"/>
    </location>
</feature>
<dbReference type="RefSeq" id="WP_161110065.1">
    <property type="nucleotide sequence ID" value="NZ_WWHY01000001.1"/>
</dbReference>
<keyword evidence="1" id="KW-0175">Coiled coil</keyword>
<feature type="region of interest" description="Disordered" evidence="2">
    <location>
        <begin position="37"/>
        <end position="75"/>
    </location>
</feature>
<dbReference type="InterPro" id="IPR025645">
    <property type="entry name" value="DUF4349"/>
</dbReference>
<comment type="caution">
    <text evidence="5">The sequence shown here is derived from an EMBL/GenBank/DDBJ whole genome shotgun (WGS) entry which is preliminary data.</text>
</comment>
<dbReference type="Pfam" id="PF14257">
    <property type="entry name" value="DUF4349"/>
    <property type="match status" value="1"/>
</dbReference>
<feature type="transmembrane region" description="Helical" evidence="3">
    <location>
        <begin position="261"/>
        <end position="288"/>
    </location>
</feature>
<dbReference type="EMBL" id="WWHY01000001">
    <property type="protein sequence ID" value="MYR30944.1"/>
    <property type="molecule type" value="Genomic_DNA"/>
</dbReference>
<keyword evidence="3" id="KW-1133">Transmembrane helix</keyword>